<keyword evidence="16" id="KW-0325">Glycoprotein</keyword>
<evidence type="ECO:0000259" key="22">
    <source>
        <dbReference type="PROSITE" id="PS50011"/>
    </source>
</evidence>
<sequence>MATIRNIPKRSLLLSLVILVSLVGVGTITNVVEAQAGQRLADDEALTLRQMTVTMGATHLKLDCDFKHPETKTNSSIDCNCPAAVCNIIELNLKSHSLLGTLPPQLVNLTHLRKVDFTRTDLHGSLPIEWTTMKNLNFISLTANRLAGKIPKEWGSFPNLTNLSLEANDFSGNVPPELGNLVSLKVLILSSNKFVGTLPKSLAKLTELTNFRISDNGFEGSIPEFIGNFTKLNRLEIYASGMTGPIPAAIFQLENLTDLRITDVKGPKSDFLPLSRKMKNLVLRNVNLSGTIPTNIWGLLDLKMLDVSFNNLEGELPNQTVETTYTVFSGNKLKGSVPSSFLVSSKILIFPIITLLGQQLAVNKADYQSLHINCGGGNVTLSNANGSLLYEGDKDGGYGAALNYNGTNWGFISTGDFMDDDEKEPESKYLVKINSEGNFGDSAASELYTTARGSPLSLTYYGFCLKNGNYTVKLHFADIVFNKLGTRIFDIYIQGKKVREDFNIEEKANGTFGSKSHCEDLKVLDLQTGSFTLRQLKAATNNFDSANKIGEGGFGIVYKGQLSDGTAIAVKQLSSKSRQGNQEFVTEIGMISGLQHPNLVKLYGCSEKNNLILDWPTRHKICVGIARGLAFLHEESALKIVHRDIKATNVLLDGDLNAKISDFGLAKLHEEEKTHISTRIAGTIGYMAPEYALWGYLTEKADVYSFGIVALEIASGKSSTYYRTENDQRVCLLDYVLLLQSRGKLLEIVDPTLGTEFDKEETEKIIKVALLCTNASPALRPTMSEVVSMLEGHAIVQEVISDLDPNGEELRNDVSLKPLKDCFQQIREQSASDISLQDTTLTRTTGSGSSTSGTRISSTNSARDLYPIDHHRESVTISSYDLYQISLDSKTTLSFLLWCQILVPEL</sequence>
<keyword evidence="10 19" id="KW-0547">Nucleotide-binding</keyword>
<dbReference type="EMBL" id="VOIH02000003">
    <property type="protein sequence ID" value="KAF3450430.1"/>
    <property type="molecule type" value="Genomic_DNA"/>
</dbReference>
<name>A0A8K0HDP2_9ROSA</name>
<dbReference type="Gene3D" id="2.60.120.430">
    <property type="entry name" value="Galactose-binding lectin"/>
    <property type="match status" value="1"/>
</dbReference>
<evidence type="ECO:0000256" key="7">
    <source>
        <dbReference type="ARBA" id="ARBA00022692"/>
    </source>
</evidence>
<dbReference type="InterPro" id="IPR001245">
    <property type="entry name" value="Ser-Thr/Tyr_kinase_cat_dom"/>
</dbReference>
<evidence type="ECO:0000256" key="15">
    <source>
        <dbReference type="ARBA" id="ARBA00023170"/>
    </source>
</evidence>
<dbReference type="PROSITE" id="PS00108">
    <property type="entry name" value="PROTEIN_KINASE_ST"/>
    <property type="match status" value="1"/>
</dbReference>
<dbReference type="Proteomes" id="UP000796880">
    <property type="component" value="Unassembled WGS sequence"/>
</dbReference>
<keyword evidence="5" id="KW-0433">Leucine-rich repeat</keyword>
<dbReference type="Pfam" id="PF00560">
    <property type="entry name" value="LRR_1"/>
    <property type="match status" value="2"/>
</dbReference>
<gene>
    <name evidence="23" type="ORF">FNV43_RR06511</name>
</gene>
<dbReference type="InterPro" id="IPR001611">
    <property type="entry name" value="Leu-rich_rpt"/>
</dbReference>
<evidence type="ECO:0000256" key="5">
    <source>
        <dbReference type="ARBA" id="ARBA00022614"/>
    </source>
</evidence>
<dbReference type="InterPro" id="IPR032675">
    <property type="entry name" value="LRR_dom_sf"/>
</dbReference>
<proteinExistence type="predicted"/>
<dbReference type="InterPro" id="IPR017441">
    <property type="entry name" value="Protein_kinase_ATP_BS"/>
</dbReference>
<dbReference type="FunFam" id="3.80.10.10:FF:000041">
    <property type="entry name" value="LRR receptor-like serine/threonine-protein kinase ERECTA"/>
    <property type="match status" value="2"/>
</dbReference>
<keyword evidence="24" id="KW-1185">Reference proteome</keyword>
<evidence type="ECO:0000256" key="14">
    <source>
        <dbReference type="ARBA" id="ARBA00023136"/>
    </source>
</evidence>
<keyword evidence="7" id="KW-0812">Transmembrane</keyword>
<feature type="chain" id="PRO_5035472892" description="non-specific serine/threonine protein kinase" evidence="21">
    <location>
        <begin position="28"/>
        <end position="906"/>
    </location>
</feature>
<evidence type="ECO:0000256" key="18">
    <source>
        <dbReference type="ARBA" id="ARBA00048679"/>
    </source>
</evidence>
<comment type="caution">
    <text evidence="23">The sequence shown here is derived from an EMBL/GenBank/DDBJ whole genome shotgun (WGS) entry which is preliminary data.</text>
</comment>
<dbReference type="SMART" id="SM00220">
    <property type="entry name" value="S_TKc"/>
    <property type="match status" value="1"/>
</dbReference>
<comment type="catalytic activity">
    <reaction evidence="17">
        <text>L-threonyl-[protein] + ATP = O-phospho-L-threonyl-[protein] + ADP + H(+)</text>
        <dbReference type="Rhea" id="RHEA:46608"/>
        <dbReference type="Rhea" id="RHEA-COMP:11060"/>
        <dbReference type="Rhea" id="RHEA-COMP:11605"/>
        <dbReference type="ChEBI" id="CHEBI:15378"/>
        <dbReference type="ChEBI" id="CHEBI:30013"/>
        <dbReference type="ChEBI" id="CHEBI:30616"/>
        <dbReference type="ChEBI" id="CHEBI:61977"/>
        <dbReference type="ChEBI" id="CHEBI:456216"/>
        <dbReference type="EC" id="2.7.11.1"/>
    </reaction>
</comment>
<reference evidence="23" key="1">
    <citation type="submission" date="2020-03" db="EMBL/GenBank/DDBJ databases">
        <title>A high-quality chromosome-level genome assembly of a woody plant with both climbing and erect habits, Rhamnella rubrinervis.</title>
        <authorList>
            <person name="Lu Z."/>
            <person name="Yang Y."/>
            <person name="Zhu X."/>
            <person name="Sun Y."/>
        </authorList>
    </citation>
    <scope>NUCLEOTIDE SEQUENCE</scope>
    <source>
        <strain evidence="23">BYM</strain>
        <tissue evidence="23">Leaf</tissue>
    </source>
</reference>
<dbReference type="GO" id="GO:0004674">
    <property type="term" value="F:protein serine/threonine kinase activity"/>
    <property type="evidence" value="ECO:0007669"/>
    <property type="project" value="UniProtKB-KW"/>
</dbReference>
<evidence type="ECO:0000256" key="16">
    <source>
        <dbReference type="ARBA" id="ARBA00023180"/>
    </source>
</evidence>
<dbReference type="InterPro" id="IPR051824">
    <property type="entry name" value="LRR_Rcpt-Like_S/T_Kinase"/>
</dbReference>
<dbReference type="InterPro" id="IPR021720">
    <property type="entry name" value="Malectin_dom"/>
</dbReference>
<feature type="signal peptide" evidence="21">
    <location>
        <begin position="1"/>
        <end position="27"/>
    </location>
</feature>
<evidence type="ECO:0000256" key="9">
    <source>
        <dbReference type="ARBA" id="ARBA00022737"/>
    </source>
</evidence>
<keyword evidence="6" id="KW-0808">Transferase</keyword>
<dbReference type="SUPFAM" id="SSF52058">
    <property type="entry name" value="L domain-like"/>
    <property type="match status" value="1"/>
</dbReference>
<feature type="region of interest" description="Disordered" evidence="20">
    <location>
        <begin position="837"/>
        <end position="863"/>
    </location>
</feature>
<evidence type="ECO:0000256" key="8">
    <source>
        <dbReference type="ARBA" id="ARBA00022729"/>
    </source>
</evidence>
<evidence type="ECO:0000256" key="11">
    <source>
        <dbReference type="ARBA" id="ARBA00022777"/>
    </source>
</evidence>
<protein>
    <recommendedName>
        <fullName evidence="2">non-specific serine/threonine protein kinase</fullName>
        <ecNumber evidence="2">2.7.11.1</ecNumber>
    </recommendedName>
</protein>
<dbReference type="Gene3D" id="3.30.200.20">
    <property type="entry name" value="Phosphorylase Kinase, domain 1"/>
    <property type="match status" value="1"/>
</dbReference>
<keyword evidence="9" id="KW-0677">Repeat</keyword>
<keyword evidence="4" id="KW-0597">Phosphoprotein</keyword>
<keyword evidence="13" id="KW-1133">Transmembrane helix</keyword>
<evidence type="ECO:0000256" key="13">
    <source>
        <dbReference type="ARBA" id="ARBA00022989"/>
    </source>
</evidence>
<comment type="subcellular location">
    <subcellularLocation>
        <location evidence="1">Membrane</location>
        <topology evidence="1">Single-pass type I membrane protein</topology>
    </subcellularLocation>
</comment>
<dbReference type="Pfam" id="PF07714">
    <property type="entry name" value="PK_Tyr_Ser-Thr"/>
    <property type="match status" value="2"/>
</dbReference>
<dbReference type="PANTHER" id="PTHR48006">
    <property type="entry name" value="LEUCINE-RICH REPEAT-CONTAINING PROTEIN DDB_G0281931-RELATED"/>
    <property type="match status" value="1"/>
</dbReference>
<feature type="binding site" evidence="19">
    <location>
        <position position="571"/>
    </location>
    <ligand>
        <name>ATP</name>
        <dbReference type="ChEBI" id="CHEBI:30616"/>
    </ligand>
</feature>
<dbReference type="FunFam" id="1.10.510.10:FF:000044">
    <property type="entry name" value="Putative LRR receptor-like serine/threonine-protein kinase"/>
    <property type="match status" value="1"/>
</dbReference>
<evidence type="ECO:0000313" key="23">
    <source>
        <dbReference type="EMBL" id="KAF3450430.1"/>
    </source>
</evidence>
<feature type="compositionally biased region" description="Low complexity" evidence="20">
    <location>
        <begin position="839"/>
        <end position="861"/>
    </location>
</feature>
<keyword evidence="11" id="KW-0418">Kinase</keyword>
<evidence type="ECO:0000256" key="12">
    <source>
        <dbReference type="ARBA" id="ARBA00022840"/>
    </source>
</evidence>
<dbReference type="GO" id="GO:0005524">
    <property type="term" value="F:ATP binding"/>
    <property type="evidence" value="ECO:0007669"/>
    <property type="project" value="UniProtKB-UniRule"/>
</dbReference>
<evidence type="ECO:0000313" key="24">
    <source>
        <dbReference type="Proteomes" id="UP000796880"/>
    </source>
</evidence>
<dbReference type="InterPro" id="IPR011009">
    <property type="entry name" value="Kinase-like_dom_sf"/>
</dbReference>
<organism evidence="23 24">
    <name type="scientific">Rhamnella rubrinervis</name>
    <dbReference type="NCBI Taxonomy" id="2594499"/>
    <lineage>
        <taxon>Eukaryota</taxon>
        <taxon>Viridiplantae</taxon>
        <taxon>Streptophyta</taxon>
        <taxon>Embryophyta</taxon>
        <taxon>Tracheophyta</taxon>
        <taxon>Spermatophyta</taxon>
        <taxon>Magnoliopsida</taxon>
        <taxon>eudicotyledons</taxon>
        <taxon>Gunneridae</taxon>
        <taxon>Pentapetalae</taxon>
        <taxon>rosids</taxon>
        <taxon>fabids</taxon>
        <taxon>Rosales</taxon>
        <taxon>Rhamnaceae</taxon>
        <taxon>rhamnoid group</taxon>
        <taxon>Rhamneae</taxon>
        <taxon>Rhamnella</taxon>
    </lineage>
</organism>
<evidence type="ECO:0000256" key="20">
    <source>
        <dbReference type="SAM" id="MobiDB-lite"/>
    </source>
</evidence>
<dbReference type="EC" id="2.7.11.1" evidence="2"/>
<comment type="catalytic activity">
    <reaction evidence="18">
        <text>L-seryl-[protein] + ATP = O-phospho-L-seryl-[protein] + ADP + H(+)</text>
        <dbReference type="Rhea" id="RHEA:17989"/>
        <dbReference type="Rhea" id="RHEA-COMP:9863"/>
        <dbReference type="Rhea" id="RHEA-COMP:11604"/>
        <dbReference type="ChEBI" id="CHEBI:15378"/>
        <dbReference type="ChEBI" id="CHEBI:29999"/>
        <dbReference type="ChEBI" id="CHEBI:30616"/>
        <dbReference type="ChEBI" id="CHEBI:83421"/>
        <dbReference type="ChEBI" id="CHEBI:456216"/>
        <dbReference type="EC" id="2.7.11.1"/>
    </reaction>
</comment>
<dbReference type="GO" id="GO:0016020">
    <property type="term" value="C:membrane"/>
    <property type="evidence" value="ECO:0007669"/>
    <property type="project" value="UniProtKB-SubCell"/>
</dbReference>
<dbReference type="InterPro" id="IPR008271">
    <property type="entry name" value="Ser/Thr_kinase_AS"/>
</dbReference>
<evidence type="ECO:0000256" key="3">
    <source>
        <dbReference type="ARBA" id="ARBA00022527"/>
    </source>
</evidence>
<dbReference type="InterPro" id="IPR000719">
    <property type="entry name" value="Prot_kinase_dom"/>
</dbReference>
<evidence type="ECO:0000256" key="6">
    <source>
        <dbReference type="ARBA" id="ARBA00022679"/>
    </source>
</evidence>
<keyword evidence="14" id="KW-0472">Membrane</keyword>
<feature type="domain" description="Protein kinase" evidence="22">
    <location>
        <begin position="543"/>
        <end position="796"/>
    </location>
</feature>
<accession>A0A8K0HDP2</accession>
<dbReference type="PROSITE" id="PS00107">
    <property type="entry name" value="PROTEIN_KINASE_ATP"/>
    <property type="match status" value="1"/>
</dbReference>
<evidence type="ECO:0000256" key="21">
    <source>
        <dbReference type="SAM" id="SignalP"/>
    </source>
</evidence>
<evidence type="ECO:0000256" key="10">
    <source>
        <dbReference type="ARBA" id="ARBA00022741"/>
    </source>
</evidence>
<keyword evidence="3" id="KW-0723">Serine/threonine-protein kinase</keyword>
<evidence type="ECO:0000256" key="19">
    <source>
        <dbReference type="PROSITE-ProRule" id="PRU10141"/>
    </source>
</evidence>
<evidence type="ECO:0000256" key="17">
    <source>
        <dbReference type="ARBA" id="ARBA00047899"/>
    </source>
</evidence>
<dbReference type="PROSITE" id="PS50011">
    <property type="entry name" value="PROTEIN_KINASE_DOM"/>
    <property type="match status" value="1"/>
</dbReference>
<dbReference type="Gene3D" id="3.80.10.10">
    <property type="entry name" value="Ribonuclease Inhibitor"/>
    <property type="match status" value="2"/>
</dbReference>
<evidence type="ECO:0000256" key="2">
    <source>
        <dbReference type="ARBA" id="ARBA00012513"/>
    </source>
</evidence>
<keyword evidence="12 19" id="KW-0067">ATP-binding</keyword>
<dbReference type="PANTHER" id="PTHR48006:SF72">
    <property type="entry name" value="LRR RECEPTOR-LIKE SERINE_THREONINE-PROTEIN KINASE RFK1-RELATED"/>
    <property type="match status" value="1"/>
</dbReference>
<evidence type="ECO:0000256" key="4">
    <source>
        <dbReference type="ARBA" id="ARBA00022553"/>
    </source>
</evidence>
<dbReference type="CDD" id="cd14066">
    <property type="entry name" value="STKc_IRAK"/>
    <property type="match status" value="1"/>
</dbReference>
<keyword evidence="8 21" id="KW-0732">Signal</keyword>
<dbReference type="Gene3D" id="1.10.510.10">
    <property type="entry name" value="Transferase(Phosphotransferase) domain 1"/>
    <property type="match status" value="1"/>
</dbReference>
<keyword evidence="15" id="KW-0675">Receptor</keyword>
<dbReference type="AlphaFoldDB" id="A0A8K0HDP2"/>
<dbReference type="FunFam" id="3.30.200.20:FF:000217">
    <property type="entry name" value="probable LRR receptor-like serine/threonine-protein kinase At1g53430"/>
    <property type="match status" value="1"/>
</dbReference>
<evidence type="ECO:0000256" key="1">
    <source>
        <dbReference type="ARBA" id="ARBA00004479"/>
    </source>
</evidence>
<dbReference type="OrthoDB" id="1938112at2759"/>
<dbReference type="SUPFAM" id="SSF56112">
    <property type="entry name" value="Protein kinase-like (PK-like)"/>
    <property type="match status" value="1"/>
</dbReference>
<dbReference type="Pfam" id="PF11721">
    <property type="entry name" value="Malectin"/>
    <property type="match status" value="1"/>
</dbReference>